<name>A0A2C6BQQ9_FUSNP</name>
<dbReference type="Proteomes" id="UP000224182">
    <property type="component" value="Unassembled WGS sequence"/>
</dbReference>
<organism evidence="1 2">
    <name type="scientific">Fusobacterium nucleatum subsp. polymorphum</name>
    <name type="common">Fusobacterium polymorphum</name>
    <dbReference type="NCBI Taxonomy" id="76857"/>
    <lineage>
        <taxon>Bacteria</taxon>
        <taxon>Fusobacteriati</taxon>
        <taxon>Fusobacteriota</taxon>
        <taxon>Fusobacteriia</taxon>
        <taxon>Fusobacteriales</taxon>
        <taxon>Fusobacteriaceae</taxon>
        <taxon>Fusobacterium</taxon>
    </lineage>
</organism>
<dbReference type="EMBL" id="NIRN01000001">
    <property type="protein sequence ID" value="PHI06563.1"/>
    <property type="molecule type" value="Genomic_DNA"/>
</dbReference>
<accession>A0A2C6BQQ9</accession>
<protein>
    <submittedName>
        <fullName evidence="1">Uncharacterized protein</fullName>
    </submittedName>
</protein>
<dbReference type="AlphaFoldDB" id="A0A2C6BQQ9"/>
<reference evidence="1 2" key="1">
    <citation type="submission" date="2017-06" db="EMBL/GenBank/DDBJ databases">
        <title>Draft genome sequence of Fusobacterium nucleatum subsp. polymorphum KCOM 1271 (=ChDC F305).</title>
        <authorList>
            <person name="Kook J.-K."/>
            <person name="Park S.-N."/>
            <person name="Lim Y.K."/>
            <person name="Roh H."/>
        </authorList>
    </citation>
    <scope>NUCLEOTIDE SEQUENCE [LARGE SCALE GENOMIC DNA]</scope>
    <source>
        <strain evidence="2">KCOM 1271 (ChDC F305)</strain>
    </source>
</reference>
<proteinExistence type="predicted"/>
<gene>
    <name evidence="1" type="ORF">CBG54_05730</name>
</gene>
<evidence type="ECO:0000313" key="2">
    <source>
        <dbReference type="Proteomes" id="UP000224182"/>
    </source>
</evidence>
<evidence type="ECO:0000313" key="1">
    <source>
        <dbReference type="EMBL" id="PHI06563.1"/>
    </source>
</evidence>
<sequence length="167" mass="20471">MKDFIFNLNSRNILKEKFKINLKYKLNKKNNKIKLKNIIFNKEIKHLKMPIHTKTILKLKSFQNFNKEVNIMKIKNNPYLYYLIENKIDNEIIINNIIFIFSIIKIYINKYNSENKEKIENNLDNIFKILKFNEKLFNNISFIEELKELDNYKIIINDDLLKYIFKR</sequence>
<dbReference type="RefSeq" id="WP_098974260.1">
    <property type="nucleotide sequence ID" value="NZ_CP077115.1"/>
</dbReference>
<comment type="caution">
    <text evidence="1">The sequence shown here is derived from an EMBL/GenBank/DDBJ whole genome shotgun (WGS) entry which is preliminary data.</text>
</comment>